<accession>A0A386WNN2</accession>
<dbReference type="CDD" id="cd02440">
    <property type="entry name" value="AdoMet_MTases"/>
    <property type="match status" value="1"/>
</dbReference>
<gene>
    <name evidence="4" type="ORF">CSH63_21425</name>
</gene>
<organism evidence="4 5">
    <name type="scientific">Micromonospora tulbaghiae</name>
    <dbReference type="NCBI Taxonomy" id="479978"/>
    <lineage>
        <taxon>Bacteria</taxon>
        <taxon>Bacillati</taxon>
        <taxon>Actinomycetota</taxon>
        <taxon>Actinomycetes</taxon>
        <taxon>Micromonosporales</taxon>
        <taxon>Micromonosporaceae</taxon>
        <taxon>Micromonospora</taxon>
    </lineage>
</organism>
<evidence type="ECO:0000256" key="2">
    <source>
        <dbReference type="SAM" id="MobiDB-lite"/>
    </source>
</evidence>
<evidence type="ECO:0000313" key="5">
    <source>
        <dbReference type="Proteomes" id="UP000267804"/>
    </source>
</evidence>
<feature type="region of interest" description="Disordered" evidence="2">
    <location>
        <begin position="276"/>
        <end position="300"/>
    </location>
</feature>
<dbReference type="PANTHER" id="PTHR43861">
    <property type="entry name" value="TRANS-ACONITATE 2-METHYLTRANSFERASE-RELATED"/>
    <property type="match status" value="1"/>
</dbReference>
<evidence type="ECO:0000256" key="1">
    <source>
        <dbReference type="ARBA" id="ARBA00022679"/>
    </source>
</evidence>
<dbReference type="Gene3D" id="3.40.50.150">
    <property type="entry name" value="Vaccinia Virus protein VP39"/>
    <property type="match status" value="1"/>
</dbReference>
<proteinExistence type="predicted"/>
<name>A0A386WNN2_9ACTN</name>
<dbReference type="PANTHER" id="PTHR43861:SF3">
    <property type="entry name" value="PUTATIVE (AFU_ORTHOLOGUE AFUA_2G14390)-RELATED"/>
    <property type="match status" value="1"/>
</dbReference>
<evidence type="ECO:0000313" key="4">
    <source>
        <dbReference type="EMBL" id="AYF29986.1"/>
    </source>
</evidence>
<dbReference type="SUPFAM" id="SSF53335">
    <property type="entry name" value="S-adenosyl-L-methionine-dependent methyltransferases"/>
    <property type="match status" value="1"/>
</dbReference>
<dbReference type="EMBL" id="CP024087">
    <property type="protein sequence ID" value="AYF29986.1"/>
    <property type="molecule type" value="Genomic_DNA"/>
</dbReference>
<protein>
    <recommendedName>
        <fullName evidence="3">Methyltransferase type 11 domain-containing protein</fullName>
    </recommendedName>
</protein>
<dbReference type="InterPro" id="IPR013216">
    <property type="entry name" value="Methyltransf_11"/>
</dbReference>
<keyword evidence="1" id="KW-0808">Transferase</keyword>
<sequence length="300" mass="31538">MHPVRAVGASPTATPPAAGGTPRPSPASHAVLTAVPAAATALAADNAPALPRYDAPRSRTMTATAPTQRYQFRNSPHQLHPLQEMLDPITLDDLTRLGVNPGHTALDVGAGAGSIAQHLCELVGRSGKVVAVDIDTSMLNPTGVLDVYQRDLRTQPLPVELGTIDVAPARCVLEHLPNRHLLLHEMINALRPGGHLVLGEIVYAPVSAHAPADSDNDLITRVVHTILDVLAGRGVDLHWGDKVPSFLLANGFEQIHTRWVPRRGPGAVPAAACRPTTPPSCATGSSPRICPTTSWTGSPS</sequence>
<reference evidence="4 5" key="1">
    <citation type="submission" date="2017-10" db="EMBL/GenBank/DDBJ databases">
        <title>Integration of genomic and chemical information greatly accelerates assignment of the full stereostructure of myelolactone, a potent inhibitor of myeloma from a marine-derived Micromonospora.</title>
        <authorList>
            <person name="Kim M.C."/>
            <person name="Machado H."/>
            <person name="Jensen P.R."/>
            <person name="Fenical W."/>
        </authorList>
    </citation>
    <scope>NUCLEOTIDE SEQUENCE [LARGE SCALE GENOMIC DNA]</scope>
    <source>
        <strain evidence="4 5">CNY-010</strain>
    </source>
</reference>
<dbReference type="Pfam" id="PF08241">
    <property type="entry name" value="Methyltransf_11"/>
    <property type="match status" value="1"/>
</dbReference>
<feature type="domain" description="Methyltransferase type 11" evidence="3">
    <location>
        <begin position="106"/>
        <end position="198"/>
    </location>
</feature>
<feature type="compositionally biased region" description="Polar residues" evidence="2">
    <location>
        <begin position="279"/>
        <end position="300"/>
    </location>
</feature>
<feature type="region of interest" description="Disordered" evidence="2">
    <location>
        <begin position="1"/>
        <end position="28"/>
    </location>
</feature>
<dbReference type="AlphaFoldDB" id="A0A386WNN2"/>
<dbReference type="Proteomes" id="UP000267804">
    <property type="component" value="Chromosome"/>
</dbReference>
<dbReference type="GO" id="GO:0008757">
    <property type="term" value="F:S-adenosylmethionine-dependent methyltransferase activity"/>
    <property type="evidence" value="ECO:0007669"/>
    <property type="project" value="InterPro"/>
</dbReference>
<dbReference type="KEGG" id="mtua:CSH63_21425"/>
<dbReference type="InterPro" id="IPR029063">
    <property type="entry name" value="SAM-dependent_MTases_sf"/>
</dbReference>
<evidence type="ECO:0000259" key="3">
    <source>
        <dbReference type="Pfam" id="PF08241"/>
    </source>
</evidence>